<dbReference type="FunFam" id="1.10.418.10:FF:000028">
    <property type="entry name" value="RP/EB family microtubule-associated protein"/>
    <property type="match status" value="1"/>
</dbReference>
<gene>
    <name evidence="13" type="ORF">QCA50_014530</name>
</gene>
<keyword evidence="7" id="KW-0206">Cytoskeleton</keyword>
<keyword evidence="8" id="KW-0131">Cell cycle</keyword>
<sequence>MGESRTELIAWINDLLQVNYTKIEQCGTGGAYCQILDSIYGDIPMTRVKMNAKHEYEFIANFKILQTAFRQHKIDKPIVVEKLVKCKMQDNLEFVQWIKRFWDANYGGHAYDPVARRRGAPTDTPATIAPLAPSKALGVSGVRSGGKTPISGRASAQPSELIQLRNQLAEMSTHLESLEKERDFYFTKLREIEILVQGQVETHEADGSEPMPVLHEIQKILYSTEEGFEVPEAEAADEEETF</sequence>
<evidence type="ECO:0000256" key="1">
    <source>
        <dbReference type="ARBA" id="ARBA00004245"/>
    </source>
</evidence>
<evidence type="ECO:0000256" key="9">
    <source>
        <dbReference type="PROSITE-ProRule" id="PRU00576"/>
    </source>
</evidence>
<dbReference type="FunFam" id="1.20.5.1430:FF:000005">
    <property type="entry name" value="Eb1, isoform E"/>
    <property type="match status" value="1"/>
</dbReference>
<dbReference type="PROSITE" id="PS51230">
    <property type="entry name" value="EB1_C"/>
    <property type="match status" value="1"/>
</dbReference>
<dbReference type="GO" id="GO:0072686">
    <property type="term" value="C:mitotic spindle"/>
    <property type="evidence" value="ECO:0007669"/>
    <property type="project" value="UniProtKB-ARBA"/>
</dbReference>
<dbReference type="SUPFAM" id="SSF140612">
    <property type="entry name" value="EB1 dimerisation domain-like"/>
    <property type="match status" value="1"/>
</dbReference>
<comment type="similarity">
    <text evidence="2">Belongs to the MAPRE family.</text>
</comment>
<reference evidence="13 14" key="1">
    <citation type="submission" date="2022-09" db="EMBL/GenBank/DDBJ databases">
        <authorList>
            <person name="Palmer J.M."/>
        </authorList>
    </citation>
    <scope>NUCLEOTIDE SEQUENCE [LARGE SCALE GENOMIC DNA]</scope>
    <source>
        <strain evidence="13 14">DSM 7382</strain>
    </source>
</reference>
<dbReference type="InterPro" id="IPR036133">
    <property type="entry name" value="EB1_C_sf"/>
</dbReference>
<dbReference type="GO" id="GO:0051010">
    <property type="term" value="F:microtubule plus-end binding"/>
    <property type="evidence" value="ECO:0007669"/>
    <property type="project" value="UniProtKB-ARBA"/>
</dbReference>
<feature type="domain" description="EB1 C-terminal" evidence="12">
    <location>
        <begin position="153"/>
        <end position="230"/>
    </location>
</feature>
<dbReference type="InterPro" id="IPR001715">
    <property type="entry name" value="CH_dom"/>
</dbReference>
<dbReference type="EMBL" id="JASBNA010000036">
    <property type="protein sequence ID" value="KAK7682326.1"/>
    <property type="molecule type" value="Genomic_DNA"/>
</dbReference>
<dbReference type="GO" id="GO:0051233">
    <property type="term" value="C:spindle midzone"/>
    <property type="evidence" value="ECO:0007669"/>
    <property type="project" value="UniProtKB-ARBA"/>
</dbReference>
<feature type="coiled-coil region" evidence="10">
    <location>
        <begin position="161"/>
        <end position="195"/>
    </location>
</feature>
<evidence type="ECO:0000259" key="11">
    <source>
        <dbReference type="PROSITE" id="PS50021"/>
    </source>
</evidence>
<dbReference type="InterPro" id="IPR004953">
    <property type="entry name" value="EB1_C"/>
</dbReference>
<proteinExistence type="inferred from homology"/>
<evidence type="ECO:0000313" key="14">
    <source>
        <dbReference type="Proteomes" id="UP001385951"/>
    </source>
</evidence>
<evidence type="ECO:0000256" key="6">
    <source>
        <dbReference type="ARBA" id="ARBA00022776"/>
    </source>
</evidence>
<evidence type="ECO:0000256" key="3">
    <source>
        <dbReference type="ARBA" id="ARBA00022490"/>
    </source>
</evidence>
<dbReference type="PROSITE" id="PS50021">
    <property type="entry name" value="CH"/>
    <property type="match status" value="1"/>
</dbReference>
<dbReference type="GO" id="GO:0030473">
    <property type="term" value="P:nuclear migration along microtubule"/>
    <property type="evidence" value="ECO:0007669"/>
    <property type="project" value="UniProtKB-ARBA"/>
</dbReference>
<dbReference type="Gene3D" id="1.10.418.10">
    <property type="entry name" value="Calponin-like domain"/>
    <property type="match status" value="1"/>
</dbReference>
<keyword evidence="6" id="KW-0498">Mitosis</keyword>
<dbReference type="Gene3D" id="1.20.5.1430">
    <property type="match status" value="1"/>
</dbReference>
<dbReference type="InterPro" id="IPR036872">
    <property type="entry name" value="CH_dom_sf"/>
</dbReference>
<dbReference type="AlphaFoldDB" id="A0AAW0FNR3"/>
<dbReference type="SUPFAM" id="SSF47576">
    <property type="entry name" value="Calponin-homology domain, CH-domain"/>
    <property type="match status" value="1"/>
</dbReference>
<dbReference type="GO" id="GO:0035371">
    <property type="term" value="C:microtubule plus-end"/>
    <property type="evidence" value="ECO:0007669"/>
    <property type="project" value="UniProtKB-ARBA"/>
</dbReference>
<comment type="subcellular location">
    <subcellularLocation>
        <location evidence="1">Cytoplasm</location>
        <location evidence="1">Cytoskeleton</location>
    </subcellularLocation>
</comment>
<dbReference type="GO" id="GO:0035372">
    <property type="term" value="P:protein localization to microtubule"/>
    <property type="evidence" value="ECO:0007669"/>
    <property type="project" value="UniProtKB-ARBA"/>
</dbReference>
<keyword evidence="5 9" id="KW-0493">Microtubule</keyword>
<evidence type="ECO:0000256" key="7">
    <source>
        <dbReference type="ARBA" id="ARBA00023212"/>
    </source>
</evidence>
<organism evidence="13 14">
    <name type="scientific">Cerrena zonata</name>
    <dbReference type="NCBI Taxonomy" id="2478898"/>
    <lineage>
        <taxon>Eukaryota</taxon>
        <taxon>Fungi</taxon>
        <taxon>Dikarya</taxon>
        <taxon>Basidiomycota</taxon>
        <taxon>Agaricomycotina</taxon>
        <taxon>Agaricomycetes</taxon>
        <taxon>Polyporales</taxon>
        <taxon>Cerrenaceae</taxon>
        <taxon>Cerrena</taxon>
    </lineage>
</organism>
<feature type="domain" description="Calponin-homology (CH)" evidence="11">
    <location>
        <begin position="2"/>
        <end position="103"/>
    </location>
</feature>
<protein>
    <submittedName>
        <fullName evidence="13">Uncharacterized protein</fullName>
    </submittedName>
</protein>
<dbReference type="GO" id="GO:0051301">
    <property type="term" value="P:cell division"/>
    <property type="evidence" value="ECO:0007669"/>
    <property type="project" value="UniProtKB-KW"/>
</dbReference>
<evidence type="ECO:0000256" key="10">
    <source>
        <dbReference type="SAM" id="Coils"/>
    </source>
</evidence>
<evidence type="ECO:0000259" key="12">
    <source>
        <dbReference type="PROSITE" id="PS51230"/>
    </source>
</evidence>
<dbReference type="InterPro" id="IPR027328">
    <property type="entry name" value="MAPRE"/>
</dbReference>
<evidence type="ECO:0000313" key="13">
    <source>
        <dbReference type="EMBL" id="KAK7682326.1"/>
    </source>
</evidence>
<dbReference type="Proteomes" id="UP001385951">
    <property type="component" value="Unassembled WGS sequence"/>
</dbReference>
<evidence type="ECO:0000256" key="8">
    <source>
        <dbReference type="ARBA" id="ARBA00023306"/>
    </source>
</evidence>
<evidence type="ECO:0000256" key="5">
    <source>
        <dbReference type="ARBA" id="ARBA00022701"/>
    </source>
</evidence>
<keyword evidence="3" id="KW-0963">Cytoplasm</keyword>
<name>A0AAW0FNR3_9APHY</name>
<evidence type="ECO:0000256" key="2">
    <source>
        <dbReference type="ARBA" id="ARBA00010729"/>
    </source>
</evidence>
<keyword evidence="14" id="KW-1185">Reference proteome</keyword>
<dbReference type="Pfam" id="PF00307">
    <property type="entry name" value="CH"/>
    <property type="match status" value="1"/>
</dbReference>
<keyword evidence="10" id="KW-0175">Coiled coil</keyword>
<dbReference type="PANTHER" id="PTHR10623">
    <property type="entry name" value="MICROTUBULE-ASSOCIATED PROTEIN RP/EB FAMILY MEMBER"/>
    <property type="match status" value="1"/>
</dbReference>
<dbReference type="Pfam" id="PF03271">
    <property type="entry name" value="EB1"/>
    <property type="match status" value="1"/>
</dbReference>
<keyword evidence="4" id="KW-0132">Cell division</keyword>
<accession>A0AAW0FNR3</accession>
<comment type="caution">
    <text evidence="13">The sequence shown here is derived from an EMBL/GenBank/DDBJ whole genome shotgun (WGS) entry which is preliminary data.</text>
</comment>
<evidence type="ECO:0000256" key="4">
    <source>
        <dbReference type="ARBA" id="ARBA00022618"/>
    </source>
</evidence>